<reference evidence="3 4" key="1">
    <citation type="submission" date="2014-01" db="EMBL/GenBank/DDBJ databases">
        <title>Full genme sequencing of cellulolytic bacterium Gynuella sunshinyii YC6258T gen. nov., sp. nov.</title>
        <authorList>
            <person name="Khan H."/>
            <person name="Chung E.J."/>
            <person name="Chung Y.R."/>
        </authorList>
    </citation>
    <scope>NUCLEOTIDE SEQUENCE [LARGE SCALE GENOMIC DNA]</scope>
    <source>
        <strain evidence="3 4">YC6258</strain>
    </source>
</reference>
<sequence>MIDVDYDKQIQELKKNIEELERRKQEALKREEGFNAFDEALQRIFDEYGLTEYDLFLLKSVDICKWLEKLAGEAIQPGSFHEIKEMMGKLYARENGLVSGKRKSAKVGKKAVVVKKEQPKLEIGIYTNPHTQQTVEKKRRNPKELDAWLDEYGYDTVVAWKQD</sequence>
<gene>
    <name evidence="3" type="ORF">YC6258_04148</name>
</gene>
<keyword evidence="1" id="KW-0175">Coiled coil</keyword>
<dbReference type="EMBL" id="CP007142">
    <property type="protein sequence ID" value="AJQ96184.1"/>
    <property type="molecule type" value="Genomic_DNA"/>
</dbReference>
<organism evidence="3 4">
    <name type="scientific">Gynuella sunshinyii YC6258</name>
    <dbReference type="NCBI Taxonomy" id="1445510"/>
    <lineage>
        <taxon>Bacteria</taxon>
        <taxon>Pseudomonadati</taxon>
        <taxon>Pseudomonadota</taxon>
        <taxon>Gammaproteobacteria</taxon>
        <taxon>Oceanospirillales</taxon>
        <taxon>Saccharospirillaceae</taxon>
        <taxon>Gynuella</taxon>
    </lineage>
</organism>
<name>A0A0C5W0G8_9GAMM</name>
<dbReference type="AlphaFoldDB" id="A0A0C5W0G8"/>
<evidence type="ECO:0000313" key="4">
    <source>
        <dbReference type="Proteomes" id="UP000032266"/>
    </source>
</evidence>
<feature type="domain" description="MvaT DNA-binding" evidence="2">
    <location>
        <begin position="125"/>
        <end position="160"/>
    </location>
</feature>
<dbReference type="OrthoDB" id="6367018at2"/>
<evidence type="ECO:0000313" key="3">
    <source>
        <dbReference type="EMBL" id="AJQ96184.1"/>
    </source>
</evidence>
<dbReference type="STRING" id="1445510.YC6258_04148"/>
<evidence type="ECO:0000256" key="1">
    <source>
        <dbReference type="SAM" id="Coils"/>
    </source>
</evidence>
<dbReference type="KEGG" id="gsn:YC6258_04148"/>
<dbReference type="HOGENOM" id="CLU_1668557_0_0_6"/>
<dbReference type="RefSeq" id="WP_044618253.1">
    <property type="nucleotide sequence ID" value="NZ_CP007142.1"/>
</dbReference>
<dbReference type="Proteomes" id="UP000032266">
    <property type="component" value="Chromosome"/>
</dbReference>
<accession>A0A0C5W0G8</accession>
<proteinExistence type="predicted"/>
<protein>
    <recommendedName>
        <fullName evidence="2">MvaT DNA-binding domain-containing protein</fullName>
    </recommendedName>
</protein>
<evidence type="ECO:0000259" key="2">
    <source>
        <dbReference type="Pfam" id="PF22055"/>
    </source>
</evidence>
<dbReference type="CDD" id="cd16170">
    <property type="entry name" value="MvaT_DBD"/>
    <property type="match status" value="1"/>
</dbReference>
<keyword evidence="4" id="KW-1185">Reference proteome</keyword>
<dbReference type="Pfam" id="PF22055">
    <property type="entry name" value="MvaT_DBD"/>
    <property type="match status" value="1"/>
</dbReference>
<dbReference type="InterPro" id="IPR035616">
    <property type="entry name" value="MvaT_DBD"/>
</dbReference>
<feature type="coiled-coil region" evidence="1">
    <location>
        <begin position="3"/>
        <end position="30"/>
    </location>
</feature>